<dbReference type="SMART" id="SM00369">
    <property type="entry name" value="LRR_TYP"/>
    <property type="match status" value="5"/>
</dbReference>
<dbReference type="PANTHER" id="PTHR11017:SF385">
    <property type="entry name" value="DISEASE RESISTANCE PROTEIN (TIR-NBS-LRR CLASS)-RELATED"/>
    <property type="match status" value="1"/>
</dbReference>
<dbReference type="EMBL" id="JBBPBK010000010">
    <property type="protein sequence ID" value="KAK9276102.1"/>
    <property type="molecule type" value="Genomic_DNA"/>
</dbReference>
<feature type="domain" description="TIR" evidence="5">
    <location>
        <begin position="17"/>
        <end position="177"/>
    </location>
</feature>
<keyword evidence="4" id="KW-0520">NAD</keyword>
<comment type="caution">
    <text evidence="6">The sequence shown here is derived from an EMBL/GenBank/DDBJ whole genome shotgun (WGS) entry which is preliminary data.</text>
</comment>
<dbReference type="InterPro" id="IPR058192">
    <property type="entry name" value="WHD_ROQ1-like"/>
</dbReference>
<dbReference type="SMART" id="SM00255">
    <property type="entry name" value="TIR"/>
    <property type="match status" value="1"/>
</dbReference>
<dbReference type="InterPro" id="IPR042197">
    <property type="entry name" value="Apaf_helical"/>
</dbReference>
<evidence type="ECO:0000313" key="6">
    <source>
        <dbReference type="EMBL" id="KAK9276102.1"/>
    </source>
</evidence>
<dbReference type="GO" id="GO:0006952">
    <property type="term" value="P:defense response"/>
    <property type="evidence" value="ECO:0007669"/>
    <property type="project" value="UniProtKB-KW"/>
</dbReference>
<dbReference type="InterPro" id="IPR032675">
    <property type="entry name" value="LRR_dom_sf"/>
</dbReference>
<reference evidence="6 7" key="1">
    <citation type="journal article" date="2024" name="Plant J.">
        <title>Genome sequences and population genomics reveal climatic adaptation and genomic divergence between two closely related sweetgum species.</title>
        <authorList>
            <person name="Xu W.Q."/>
            <person name="Ren C.Q."/>
            <person name="Zhang X.Y."/>
            <person name="Comes H.P."/>
            <person name="Liu X.H."/>
            <person name="Li Y.G."/>
            <person name="Kettle C.J."/>
            <person name="Jalonen R."/>
            <person name="Gaisberger H."/>
            <person name="Ma Y.Z."/>
            <person name="Qiu Y.X."/>
        </authorList>
    </citation>
    <scope>NUCLEOTIDE SEQUENCE [LARGE SCALE GENOMIC DNA]</scope>
    <source>
        <strain evidence="6">Hangzhou</strain>
    </source>
</reference>
<dbReference type="PRINTS" id="PR00364">
    <property type="entry name" value="DISEASERSIST"/>
</dbReference>
<dbReference type="GO" id="GO:0051707">
    <property type="term" value="P:response to other organism"/>
    <property type="evidence" value="ECO:0007669"/>
    <property type="project" value="UniProtKB-ARBA"/>
</dbReference>
<evidence type="ECO:0000256" key="4">
    <source>
        <dbReference type="ARBA" id="ARBA00023027"/>
    </source>
</evidence>
<evidence type="ECO:0000313" key="7">
    <source>
        <dbReference type="Proteomes" id="UP001415857"/>
    </source>
</evidence>
<dbReference type="Gene3D" id="3.40.50.300">
    <property type="entry name" value="P-loop containing nucleotide triphosphate hydrolases"/>
    <property type="match status" value="1"/>
</dbReference>
<dbReference type="PANTHER" id="PTHR11017">
    <property type="entry name" value="LEUCINE-RICH REPEAT-CONTAINING PROTEIN"/>
    <property type="match status" value="1"/>
</dbReference>
<dbReference type="Pfam" id="PF01582">
    <property type="entry name" value="TIR"/>
    <property type="match status" value="1"/>
</dbReference>
<dbReference type="InterPro" id="IPR002182">
    <property type="entry name" value="NB-ARC"/>
</dbReference>
<dbReference type="GO" id="GO:0043531">
    <property type="term" value="F:ADP binding"/>
    <property type="evidence" value="ECO:0007669"/>
    <property type="project" value="InterPro"/>
</dbReference>
<dbReference type="InterPro" id="IPR027417">
    <property type="entry name" value="P-loop_NTPase"/>
</dbReference>
<keyword evidence="3" id="KW-0611">Plant defense</keyword>
<dbReference type="Pfam" id="PF23598">
    <property type="entry name" value="LRR_14"/>
    <property type="match status" value="2"/>
</dbReference>
<dbReference type="FunFam" id="3.40.50.10140:FF:000007">
    <property type="entry name" value="Disease resistance protein (TIR-NBS-LRR class)"/>
    <property type="match status" value="1"/>
</dbReference>
<dbReference type="InterPro" id="IPR035897">
    <property type="entry name" value="Toll_tir_struct_dom_sf"/>
</dbReference>
<dbReference type="Gene3D" id="3.80.10.10">
    <property type="entry name" value="Ribonuclease Inhibitor"/>
    <property type="match status" value="4"/>
</dbReference>
<evidence type="ECO:0000256" key="2">
    <source>
        <dbReference type="ARBA" id="ARBA00022737"/>
    </source>
</evidence>
<keyword evidence="2" id="KW-0677">Repeat</keyword>
<proteinExistence type="predicted"/>
<dbReference type="InterPro" id="IPR000157">
    <property type="entry name" value="TIR_dom"/>
</dbReference>
<organism evidence="6 7">
    <name type="scientific">Liquidambar formosana</name>
    <name type="common">Formosan gum</name>
    <dbReference type="NCBI Taxonomy" id="63359"/>
    <lineage>
        <taxon>Eukaryota</taxon>
        <taxon>Viridiplantae</taxon>
        <taxon>Streptophyta</taxon>
        <taxon>Embryophyta</taxon>
        <taxon>Tracheophyta</taxon>
        <taxon>Spermatophyta</taxon>
        <taxon>Magnoliopsida</taxon>
        <taxon>eudicotyledons</taxon>
        <taxon>Gunneridae</taxon>
        <taxon>Pentapetalae</taxon>
        <taxon>Saxifragales</taxon>
        <taxon>Altingiaceae</taxon>
        <taxon>Liquidambar</taxon>
    </lineage>
</organism>
<evidence type="ECO:0000256" key="3">
    <source>
        <dbReference type="ARBA" id="ARBA00022821"/>
    </source>
</evidence>
<dbReference type="Pfam" id="PF00931">
    <property type="entry name" value="NB-ARC"/>
    <property type="match status" value="1"/>
</dbReference>
<dbReference type="SUPFAM" id="SSF52058">
    <property type="entry name" value="L domain-like"/>
    <property type="match status" value="2"/>
</dbReference>
<keyword evidence="1" id="KW-0433">Leucine-rich repeat</keyword>
<dbReference type="InterPro" id="IPR044974">
    <property type="entry name" value="Disease_R_plants"/>
</dbReference>
<gene>
    <name evidence="6" type="ORF">L1049_005633</name>
</gene>
<evidence type="ECO:0000259" key="5">
    <source>
        <dbReference type="PROSITE" id="PS50104"/>
    </source>
</evidence>
<evidence type="ECO:0000256" key="1">
    <source>
        <dbReference type="ARBA" id="ARBA00022614"/>
    </source>
</evidence>
<dbReference type="Gene3D" id="1.10.8.430">
    <property type="entry name" value="Helical domain of apoptotic protease-activating factors"/>
    <property type="match status" value="1"/>
</dbReference>
<dbReference type="Pfam" id="PF23282">
    <property type="entry name" value="WHD_ROQ1"/>
    <property type="match status" value="1"/>
</dbReference>
<dbReference type="InterPro" id="IPR003591">
    <property type="entry name" value="Leu-rich_rpt_typical-subtyp"/>
</dbReference>
<keyword evidence="7" id="KW-1185">Reference proteome</keyword>
<dbReference type="Proteomes" id="UP001415857">
    <property type="component" value="Unassembled WGS sequence"/>
</dbReference>
<sequence length="1422" mass="160326">MAYDESSSTTPPPAFRLRWDVFLSFRGEDTRHGFTDRLYNALENKGVRVFRDDDGLNRGDEIAPGLLEAIEDSSASILIISPNYASSRWCLEELAKIVECRRLILPVFYQVDPSHVRRQKGPFEDSFRSLEERFGQDKGVRWRQAMEKAGGISGWVFQNSEEPQLIQSLVRRVLTELSNTPVGGASYTVGLDSRLSELMRLLDVKFNGIQFLGFHGMGGVGKTTLAKALYNKLVIHFECRSFVSSVRETLAQQNGFVSLQNKLIGDLSLGKVPPVNEVNAGSIAIKGIVRGTRVLIVLDDVDDISQLNVLGLRKKWFYGGSRIIITTRDRRVLLGYHVDEFYEVKELDSSNALQLFSYHALRREKPTENFLNLSKEIVSLTGGLPLALEVFGSFLFDKRRIEEWEDALQKLKQIRPHHLQDVLKISFNGLDEQEKCIFLDIACLFVQMQMKREDAIDILKGCGFRAEIAVVVLTAKSLIKITEDSTLWMHDQLRDMGKQIVRQENLVDPGMRSRLWDRDEIMTVLKGEMGTRWTQGIILDFQSKNFPKDPSAGATSWDNVQRTPAVTYLLEIYKKYFRHGSEKETEIILSTKSFEKMLKLRLLQINYVNLEGKFKFIPNELKWLQWKECPLRTLPSDFCPRGLTVLDLSESKIEQVWGWYTNKVAENLMVMNLRGCYNLTAIPDLSGHQALEKLILERCKGLAKIHKSIGNVNTLLHLNLEECSNLVEFPSDVSGLKHLEILILSGCLKLKELPEDIGSMKSLRELLVDKTAIAKLPESIFRLKKLGRLSLNYCQSLKRLPVCIGKLSSLREFSLNNSAIEEIPDSIGSLENLEKLSLMWCESLTAIPDSVGNLKLLTELLLNSSAIEELPATIGSLSYLKDLSLGQCQFLRKLPVSIGRLASIVELQLDGTPITDLPYQIGNLKALAKLEMRNCRSLSYLPESIGGMLTLTTLVIVKSVITELPESIGMLENLIMLRLNNCEKLCRLPDSIGKLKSLHHLLMKETAVTELPESFGMLSSLMILNMAKRPYAKPHQYSAPTELKNLREPEKPKLVVLPTSFSNLSSLIELNARAWKISGKIPDDFEKLSSLENLNLGHNNFCSLPSSLRGLSILKTLLLPHCKELKSLPPLPSSLLKVDATNCTAMEYISDLSDLKSLEELYLTNCEKLVDVPGIECMQSLRMLYMSGCNACSSVVKRRLSKAALKKLQNLSIPGSEIPDWFSREVVSFSSRKNREIKGVVICVVISVNHQISDDLRDELPSIVDIRATILKMNQLVYSLVLPLMGVPRTHEDQIHLCRFSESHPLVSKLKDGYKLQVTKQDPPYVKGIELKKFGIHLVFENDDDYDEDEESLDESQKSVSEKLVQFISSVEGVNHPSDFGYEVERETQEMEGSEEGTSSREVGPFCGLWACICALCSVFSS</sequence>
<dbReference type="PROSITE" id="PS50104">
    <property type="entry name" value="TIR"/>
    <property type="match status" value="1"/>
</dbReference>
<dbReference type="PROSITE" id="PS51450">
    <property type="entry name" value="LRR"/>
    <property type="match status" value="1"/>
</dbReference>
<dbReference type="SUPFAM" id="SSF52200">
    <property type="entry name" value="Toll/Interleukin receptor TIR domain"/>
    <property type="match status" value="1"/>
</dbReference>
<protein>
    <recommendedName>
        <fullName evidence="5">TIR domain-containing protein</fullName>
    </recommendedName>
</protein>
<accession>A0AAP0RDZ8</accession>
<dbReference type="GO" id="GO:0007165">
    <property type="term" value="P:signal transduction"/>
    <property type="evidence" value="ECO:0007669"/>
    <property type="project" value="InterPro"/>
</dbReference>
<dbReference type="SUPFAM" id="SSF52540">
    <property type="entry name" value="P-loop containing nucleoside triphosphate hydrolases"/>
    <property type="match status" value="1"/>
</dbReference>
<name>A0AAP0RDZ8_LIQFO</name>
<dbReference type="InterPro" id="IPR001611">
    <property type="entry name" value="Leu-rich_rpt"/>
</dbReference>
<dbReference type="InterPro" id="IPR055414">
    <property type="entry name" value="LRR_R13L4/SHOC2-like"/>
</dbReference>
<dbReference type="Gene3D" id="3.40.50.10140">
    <property type="entry name" value="Toll/interleukin-1 receptor homology (TIR) domain"/>
    <property type="match status" value="1"/>
</dbReference>